<dbReference type="SUPFAM" id="SSF82771">
    <property type="entry name" value="GIY-YIG endonuclease"/>
    <property type="match status" value="1"/>
</dbReference>
<keyword evidence="3" id="KW-0378">Hydrolase</keyword>
<dbReference type="Proteomes" id="UP000176568">
    <property type="component" value="Unassembled WGS sequence"/>
</dbReference>
<evidence type="ECO:0000313" key="3">
    <source>
        <dbReference type="EMBL" id="OGC88082.1"/>
    </source>
</evidence>
<gene>
    <name evidence="3" type="ORF">A2419_01230</name>
</gene>
<feature type="domain" description="GIY-YIG" evidence="2">
    <location>
        <begin position="1"/>
        <end position="75"/>
    </location>
</feature>
<organism evidence="3 4">
    <name type="scientific">Candidatus Adlerbacteria bacterium RIFOXYC1_FULL_48_26</name>
    <dbReference type="NCBI Taxonomy" id="1797247"/>
    <lineage>
        <taxon>Bacteria</taxon>
        <taxon>Candidatus Adleribacteriota</taxon>
    </lineage>
</organism>
<dbReference type="PROSITE" id="PS50164">
    <property type="entry name" value="GIY_YIG"/>
    <property type="match status" value="1"/>
</dbReference>
<accession>A0A1F4Y2A9</accession>
<proteinExistence type="inferred from homology"/>
<evidence type="ECO:0000313" key="4">
    <source>
        <dbReference type="Proteomes" id="UP000176568"/>
    </source>
</evidence>
<dbReference type="InterPro" id="IPR000305">
    <property type="entry name" value="GIY-YIG_endonuc"/>
</dbReference>
<dbReference type="PANTHER" id="PTHR34477">
    <property type="entry name" value="UPF0213 PROTEIN YHBQ"/>
    <property type="match status" value="1"/>
</dbReference>
<dbReference type="PANTHER" id="PTHR34477:SF1">
    <property type="entry name" value="UPF0213 PROTEIN YHBQ"/>
    <property type="match status" value="1"/>
</dbReference>
<comment type="similarity">
    <text evidence="1">Belongs to the UPF0213 family.</text>
</comment>
<dbReference type="InterPro" id="IPR035901">
    <property type="entry name" value="GIY-YIG_endonuc_sf"/>
</dbReference>
<protein>
    <submittedName>
        <fullName evidence="3">Endonuclease</fullName>
    </submittedName>
</protein>
<dbReference type="Gene3D" id="3.40.1440.10">
    <property type="entry name" value="GIY-YIG endonuclease"/>
    <property type="match status" value="1"/>
</dbReference>
<evidence type="ECO:0000256" key="1">
    <source>
        <dbReference type="ARBA" id="ARBA00007435"/>
    </source>
</evidence>
<name>A0A1F4Y2A9_9BACT</name>
<dbReference type="AlphaFoldDB" id="A0A1F4Y2A9"/>
<dbReference type="STRING" id="1797247.A2419_01230"/>
<reference evidence="3 4" key="1">
    <citation type="journal article" date="2016" name="Nat. Commun.">
        <title>Thousands of microbial genomes shed light on interconnected biogeochemical processes in an aquifer system.</title>
        <authorList>
            <person name="Anantharaman K."/>
            <person name="Brown C.T."/>
            <person name="Hug L.A."/>
            <person name="Sharon I."/>
            <person name="Castelle C.J."/>
            <person name="Probst A.J."/>
            <person name="Thomas B.C."/>
            <person name="Singh A."/>
            <person name="Wilkins M.J."/>
            <person name="Karaoz U."/>
            <person name="Brodie E.L."/>
            <person name="Williams K.H."/>
            <person name="Hubbard S.S."/>
            <person name="Banfield J.F."/>
        </authorList>
    </citation>
    <scope>NUCLEOTIDE SEQUENCE [LARGE SCALE GENOMIC DNA]</scope>
</reference>
<keyword evidence="3" id="KW-0255">Endonuclease</keyword>
<dbReference type="CDD" id="cd10456">
    <property type="entry name" value="GIY-YIG_UPF0213"/>
    <property type="match status" value="1"/>
</dbReference>
<keyword evidence="3" id="KW-0540">Nuclease</keyword>
<sequence>MYYVYILKCKNGSLYTGLTTDVTRRFHEHKTGVGARYTRSQKVDKIVYTEEHPDRSSASKREAEIKSWKREKKLILLKKVTP</sequence>
<comment type="caution">
    <text evidence="3">The sequence shown here is derived from an EMBL/GenBank/DDBJ whole genome shotgun (WGS) entry which is preliminary data.</text>
</comment>
<dbReference type="Pfam" id="PF01541">
    <property type="entry name" value="GIY-YIG"/>
    <property type="match status" value="1"/>
</dbReference>
<dbReference type="InterPro" id="IPR050190">
    <property type="entry name" value="UPF0213_domain"/>
</dbReference>
<dbReference type="GO" id="GO:0004519">
    <property type="term" value="F:endonuclease activity"/>
    <property type="evidence" value="ECO:0007669"/>
    <property type="project" value="UniProtKB-KW"/>
</dbReference>
<dbReference type="EMBL" id="MEXB01000012">
    <property type="protein sequence ID" value="OGC88082.1"/>
    <property type="molecule type" value="Genomic_DNA"/>
</dbReference>
<evidence type="ECO:0000259" key="2">
    <source>
        <dbReference type="PROSITE" id="PS50164"/>
    </source>
</evidence>